<feature type="compositionally biased region" description="Polar residues" evidence="1">
    <location>
        <begin position="104"/>
        <end position="119"/>
    </location>
</feature>
<feature type="compositionally biased region" description="Polar residues" evidence="1">
    <location>
        <begin position="175"/>
        <end position="185"/>
    </location>
</feature>
<feature type="compositionally biased region" description="Polar residues" evidence="1">
    <location>
        <begin position="77"/>
        <end position="87"/>
    </location>
</feature>
<name>A0A9D4JSP2_DREPO</name>
<dbReference type="AlphaFoldDB" id="A0A9D4JSP2"/>
<gene>
    <name evidence="2" type="ORF">DPMN_120977</name>
</gene>
<protein>
    <submittedName>
        <fullName evidence="2">Uncharacterized protein</fullName>
    </submittedName>
</protein>
<feature type="compositionally biased region" description="Low complexity" evidence="1">
    <location>
        <begin position="88"/>
        <end position="99"/>
    </location>
</feature>
<evidence type="ECO:0000256" key="1">
    <source>
        <dbReference type="SAM" id="MobiDB-lite"/>
    </source>
</evidence>
<keyword evidence="3" id="KW-1185">Reference proteome</keyword>
<comment type="caution">
    <text evidence="2">The sequence shown here is derived from an EMBL/GenBank/DDBJ whole genome shotgun (WGS) entry which is preliminary data.</text>
</comment>
<sequence length="185" mass="19741">MPTLPTCIQPRFPRTRSKLSCCHLNIKSTFHFSIYSYPKTAPQSVEGQVGLRVSQTTLTDQRSFSAPVVNKPVRPGSSDSSENRSGASSSLSDLTSTSDVQRAGSPNATPTKGRTTVPQPTGPGNMLPMERVNPLQLMGETGVKGPSPPSGPRPSSHDASKRAGSSKHKVLPPIATQNQRPIELQ</sequence>
<proteinExistence type="predicted"/>
<organism evidence="2 3">
    <name type="scientific">Dreissena polymorpha</name>
    <name type="common">Zebra mussel</name>
    <name type="synonym">Mytilus polymorpha</name>
    <dbReference type="NCBI Taxonomy" id="45954"/>
    <lineage>
        <taxon>Eukaryota</taxon>
        <taxon>Metazoa</taxon>
        <taxon>Spiralia</taxon>
        <taxon>Lophotrochozoa</taxon>
        <taxon>Mollusca</taxon>
        <taxon>Bivalvia</taxon>
        <taxon>Autobranchia</taxon>
        <taxon>Heteroconchia</taxon>
        <taxon>Euheterodonta</taxon>
        <taxon>Imparidentia</taxon>
        <taxon>Neoheterodontei</taxon>
        <taxon>Myida</taxon>
        <taxon>Dreissenoidea</taxon>
        <taxon>Dreissenidae</taxon>
        <taxon>Dreissena</taxon>
    </lineage>
</organism>
<evidence type="ECO:0000313" key="3">
    <source>
        <dbReference type="Proteomes" id="UP000828390"/>
    </source>
</evidence>
<dbReference type="EMBL" id="JAIWYP010000005">
    <property type="protein sequence ID" value="KAH3819243.1"/>
    <property type="molecule type" value="Genomic_DNA"/>
</dbReference>
<reference evidence="2" key="1">
    <citation type="journal article" date="2019" name="bioRxiv">
        <title>The Genome of the Zebra Mussel, Dreissena polymorpha: A Resource for Invasive Species Research.</title>
        <authorList>
            <person name="McCartney M.A."/>
            <person name="Auch B."/>
            <person name="Kono T."/>
            <person name="Mallez S."/>
            <person name="Zhang Y."/>
            <person name="Obille A."/>
            <person name="Becker A."/>
            <person name="Abrahante J.E."/>
            <person name="Garbe J."/>
            <person name="Badalamenti J.P."/>
            <person name="Herman A."/>
            <person name="Mangelson H."/>
            <person name="Liachko I."/>
            <person name="Sullivan S."/>
            <person name="Sone E.D."/>
            <person name="Koren S."/>
            <person name="Silverstein K.A.T."/>
            <person name="Beckman K.B."/>
            <person name="Gohl D.M."/>
        </authorList>
    </citation>
    <scope>NUCLEOTIDE SEQUENCE</scope>
    <source>
        <strain evidence="2">Duluth1</strain>
        <tissue evidence="2">Whole animal</tissue>
    </source>
</reference>
<feature type="region of interest" description="Disordered" evidence="1">
    <location>
        <begin position="62"/>
        <end position="185"/>
    </location>
</feature>
<reference evidence="2" key="2">
    <citation type="submission" date="2020-11" db="EMBL/GenBank/DDBJ databases">
        <authorList>
            <person name="McCartney M.A."/>
            <person name="Auch B."/>
            <person name="Kono T."/>
            <person name="Mallez S."/>
            <person name="Becker A."/>
            <person name="Gohl D.M."/>
            <person name="Silverstein K.A.T."/>
            <person name="Koren S."/>
            <person name="Bechman K.B."/>
            <person name="Herman A."/>
            <person name="Abrahante J.E."/>
            <person name="Garbe J."/>
        </authorList>
    </citation>
    <scope>NUCLEOTIDE SEQUENCE</scope>
    <source>
        <strain evidence="2">Duluth1</strain>
        <tissue evidence="2">Whole animal</tissue>
    </source>
</reference>
<evidence type="ECO:0000313" key="2">
    <source>
        <dbReference type="EMBL" id="KAH3819243.1"/>
    </source>
</evidence>
<dbReference type="Proteomes" id="UP000828390">
    <property type="component" value="Unassembled WGS sequence"/>
</dbReference>
<accession>A0A9D4JSP2</accession>